<dbReference type="InterPro" id="IPR036895">
    <property type="entry name" value="Uracil-DNA_glycosylase-like_sf"/>
</dbReference>
<organism evidence="2">
    <name type="scientific">uncultured delta proteobacterium Rifle_16ft_4_minimus_37851</name>
    <dbReference type="NCBI Taxonomy" id="1665181"/>
    <lineage>
        <taxon>Bacteria</taxon>
        <taxon>Deltaproteobacteria</taxon>
        <taxon>environmental samples</taxon>
    </lineage>
</organism>
<evidence type="ECO:0000313" key="2">
    <source>
        <dbReference type="EMBL" id="AKQ02982.1"/>
    </source>
</evidence>
<evidence type="ECO:0000259" key="1">
    <source>
        <dbReference type="Pfam" id="PF03167"/>
    </source>
</evidence>
<dbReference type="EMBL" id="KT007006">
    <property type="protein sequence ID" value="AKQ02982.1"/>
    <property type="molecule type" value="Genomic_DNA"/>
</dbReference>
<reference evidence="2" key="1">
    <citation type="journal article" date="2015" name="ISME J.">
        <title>Aquifer environment selects for microbial species cohorts in sediment and groundwater.</title>
        <authorList>
            <person name="Hug L.A."/>
            <person name="Thomas B.C."/>
            <person name="Brown C.T."/>
            <person name="Frischkorn K.R."/>
            <person name="Williams K.H."/>
            <person name="Tringe S.G."/>
            <person name="Banfield J.F."/>
        </authorList>
    </citation>
    <scope>NUCLEOTIDE SEQUENCE</scope>
</reference>
<feature type="domain" description="Uracil-DNA glycosylase-like" evidence="1">
    <location>
        <begin position="78"/>
        <end position="248"/>
    </location>
</feature>
<protein>
    <recommendedName>
        <fullName evidence="1">Uracil-DNA glycosylase-like domain-containing protein</fullName>
    </recommendedName>
</protein>
<dbReference type="InterPro" id="IPR005122">
    <property type="entry name" value="Uracil-DNA_glycosylase-like"/>
</dbReference>
<accession>A0A0H4T944</accession>
<name>A0A0H4T944_9DELT</name>
<dbReference type="AlphaFoldDB" id="A0A0H4T944"/>
<dbReference type="Gene3D" id="3.40.470.10">
    <property type="entry name" value="Uracil-DNA glycosylase-like domain"/>
    <property type="match status" value="1"/>
</dbReference>
<sequence length="269" mass="30826">MGMKKAGKVSFMDDLLLEIVRCKNVEDYFDKGFIEGNKCKDIIEWQKFFIEKTGKNLSKEEFRKEFRLPEPWSGYLDKAPILFISSNPSISENANSPRDNGEWTKRRNIVDYFEKRFSKGTISCDFWDKTENLAGELMGKNGISRGKDYALTEIVHCKSKDQKGVGKARPQCSGKYLKRIIEASVAEVIVCLGKHAEKTLRGLFESEWLKKEEVVFSVSCGNKERNIVFLGHPSSTNTKGRLPKTFKDAVDKKWMSQEGLDLLKEKVKK</sequence>
<dbReference type="Pfam" id="PF03167">
    <property type="entry name" value="UDG"/>
    <property type="match status" value="1"/>
</dbReference>
<dbReference type="SUPFAM" id="SSF52141">
    <property type="entry name" value="Uracil-DNA glycosylase-like"/>
    <property type="match status" value="1"/>
</dbReference>
<proteinExistence type="predicted"/>